<evidence type="ECO:0000259" key="3">
    <source>
        <dbReference type="Pfam" id="PF02638"/>
    </source>
</evidence>
<dbReference type="PANTHER" id="PTHR43405">
    <property type="entry name" value="GLYCOSYL HYDROLASE DIGH"/>
    <property type="match status" value="1"/>
</dbReference>
<accession>A0A553K686</accession>
<evidence type="ECO:0000256" key="1">
    <source>
        <dbReference type="ARBA" id="ARBA00022729"/>
    </source>
</evidence>
<feature type="domain" description="Glycosyl hydrolase-like 10" evidence="3">
    <location>
        <begin position="32"/>
        <end position="326"/>
    </location>
</feature>
<dbReference type="GO" id="GO:0016787">
    <property type="term" value="F:hydrolase activity"/>
    <property type="evidence" value="ECO:0007669"/>
    <property type="project" value="UniProtKB-KW"/>
</dbReference>
<dbReference type="Proteomes" id="UP000317638">
    <property type="component" value="Unassembled WGS sequence"/>
</dbReference>
<dbReference type="EMBL" id="VKKG01000001">
    <property type="protein sequence ID" value="TRY20214.1"/>
    <property type="molecule type" value="Genomic_DNA"/>
</dbReference>
<feature type="chain" id="PRO_5021951666" evidence="2">
    <location>
        <begin position="27"/>
        <end position="561"/>
    </location>
</feature>
<dbReference type="AlphaFoldDB" id="A0A553K686"/>
<reference evidence="4 5" key="1">
    <citation type="submission" date="2019-07" db="EMBL/GenBank/DDBJ databases">
        <authorList>
            <person name="Zhou L.-Y."/>
        </authorList>
    </citation>
    <scope>NUCLEOTIDE SEQUENCE [LARGE SCALE GENOMIC DNA]</scope>
    <source>
        <strain evidence="4 5">YIM 101269</strain>
    </source>
</reference>
<proteinExistence type="predicted"/>
<organism evidence="4 5">
    <name type="scientific">Tessaracoccus rhinocerotis</name>
    <dbReference type="NCBI Taxonomy" id="1689449"/>
    <lineage>
        <taxon>Bacteria</taxon>
        <taxon>Bacillati</taxon>
        <taxon>Actinomycetota</taxon>
        <taxon>Actinomycetes</taxon>
        <taxon>Propionibacteriales</taxon>
        <taxon>Propionibacteriaceae</taxon>
        <taxon>Tessaracoccus</taxon>
    </lineage>
</organism>
<keyword evidence="4" id="KW-0378">Hydrolase</keyword>
<dbReference type="RefSeq" id="WP_143937298.1">
    <property type="nucleotide sequence ID" value="NZ_VKKG01000001.1"/>
</dbReference>
<dbReference type="OrthoDB" id="9773203at2"/>
<dbReference type="Pfam" id="PF02638">
    <property type="entry name" value="GHL10"/>
    <property type="match status" value="1"/>
</dbReference>
<name>A0A553K686_9ACTN</name>
<gene>
    <name evidence="4" type="ORF">FOJ82_04965</name>
</gene>
<dbReference type="SUPFAM" id="SSF51445">
    <property type="entry name" value="(Trans)glycosidases"/>
    <property type="match status" value="1"/>
</dbReference>
<feature type="signal peptide" evidence="2">
    <location>
        <begin position="1"/>
        <end position="26"/>
    </location>
</feature>
<dbReference type="InterPro" id="IPR017853">
    <property type="entry name" value="GH"/>
</dbReference>
<dbReference type="Gene3D" id="3.20.20.80">
    <property type="entry name" value="Glycosidases"/>
    <property type="match status" value="1"/>
</dbReference>
<dbReference type="InterPro" id="IPR052177">
    <property type="entry name" value="Divisome_Glycosyl_Hydrolase"/>
</dbReference>
<evidence type="ECO:0000256" key="2">
    <source>
        <dbReference type="SAM" id="SignalP"/>
    </source>
</evidence>
<keyword evidence="5" id="KW-1185">Reference proteome</keyword>
<evidence type="ECO:0000313" key="5">
    <source>
        <dbReference type="Proteomes" id="UP000317638"/>
    </source>
</evidence>
<dbReference type="PANTHER" id="PTHR43405:SF1">
    <property type="entry name" value="GLYCOSYL HYDROLASE DIGH"/>
    <property type="match status" value="1"/>
</dbReference>
<evidence type="ECO:0000313" key="4">
    <source>
        <dbReference type="EMBL" id="TRY20214.1"/>
    </source>
</evidence>
<sequence>MKKILTALIAALVLVAGVIAAPPAAAATAQWRSFWVDTLNPGIFNAQQVKQVVADARAANANVLIVQVVRRYECFCNNSDFPRATDSGLAAGYDPLAEVIRQGHAAGLEVHAWVNVGTMWSATAAPASPNHVFNTNGPSASGANRWMNKRSDGVERVDGAATYLDLGNPAAQDYIAAKVASIVENYNVDGINLDYIRYPDHSTGGANQWGYSATSLQRFHAATGTTETPLATDAAFSNFRRQQVTATVTKIKRAIDRTAPSTVLSVNGISYGYGPSSTRSWEATDPYRAVFQDWRGWARNGLVDVVVLMNYKRESNSTQAAQFRSWNVFLADLQEETGRLMVSGPALYLNTVAESLRQANAATALGIGWSGYSYANPSAPGYASGSTSVKGAERRALIDALVAGPFREWAAVPLMTWKPDAARDLYVIPGYHQVNGREWRTDCEAYSQTRRCTTEIKATTVTFDGRRYVKRFDWVFNNLTYLPLMTRAQWGTNPLARTGEFTSSGRPWRTECDTPATGRGGCRSYVLTYGMVHSARNADGTWRYYRANAWVFNNMVRFLDG</sequence>
<protein>
    <submittedName>
        <fullName evidence="4">Family 10 glycosylhydrolase</fullName>
    </submittedName>
</protein>
<comment type="caution">
    <text evidence="4">The sequence shown here is derived from an EMBL/GenBank/DDBJ whole genome shotgun (WGS) entry which is preliminary data.</text>
</comment>
<dbReference type="InterPro" id="IPR003790">
    <property type="entry name" value="GHL10"/>
</dbReference>
<keyword evidence="1 2" id="KW-0732">Signal</keyword>